<keyword evidence="3" id="KW-1185">Reference proteome</keyword>
<accession>A0A328VKT1</accession>
<evidence type="ECO:0000313" key="3">
    <source>
        <dbReference type="Proteomes" id="UP000248706"/>
    </source>
</evidence>
<dbReference type="OrthoDB" id="9809850at2"/>
<dbReference type="EMBL" id="MCIF01000002">
    <property type="protein sequence ID" value="RAQ97521.1"/>
    <property type="molecule type" value="Genomic_DNA"/>
</dbReference>
<dbReference type="InterPro" id="IPR036779">
    <property type="entry name" value="LysM_dom_sf"/>
</dbReference>
<gene>
    <name evidence="2" type="ORF">A4R35_18435</name>
</gene>
<sequence>MQSSPLALATIVDHDHGSSVECMFNPKEYTFSKQNSWTAKESKGTNIARLEFGSGQPTTLQMQLFFDTYTNIKSNGQGSGSKDVRKAYTEKIWNMMKVDPALGPLGGRGGGAKHKKGRPPVVSFQWGAVWSFKAVITNIRERFTLFLPDGTPVRSTLDVTFQQVQDKDDYPATNPTSGGVGGERVWRVCEGDTLAWIAYKEYGDPNLWRLVAEANRLTRVRQLTPGLLLEIPNATE</sequence>
<proteinExistence type="predicted"/>
<reference evidence="2 3" key="1">
    <citation type="submission" date="2016-08" db="EMBL/GenBank/DDBJ databases">
        <title>Analysis of Carbohydrate Active Enzymes in Thermogemmatispora T81 Reveals Carbohydrate Degradation Ability.</title>
        <authorList>
            <person name="Tomazini A."/>
            <person name="Lal S."/>
            <person name="Stott M."/>
            <person name="Henrissat B."/>
            <person name="Polikarpov I."/>
            <person name="Sparling R."/>
            <person name="Levin D.B."/>
        </authorList>
    </citation>
    <scope>NUCLEOTIDE SEQUENCE [LARGE SCALE GENOMIC DNA]</scope>
    <source>
        <strain evidence="2 3">T81</strain>
    </source>
</reference>
<dbReference type="AlphaFoldDB" id="A0A328VKT1"/>
<comment type="caution">
    <text evidence="2">The sequence shown here is derived from an EMBL/GenBank/DDBJ whole genome shotgun (WGS) entry which is preliminary data.</text>
</comment>
<dbReference type="RefSeq" id="WP_112431960.1">
    <property type="nucleotide sequence ID" value="NZ_MCIF01000002.1"/>
</dbReference>
<protein>
    <submittedName>
        <fullName evidence="2">Peptidoglycan-binding protein</fullName>
    </submittedName>
</protein>
<feature type="domain" description="Contractile injection system tube protein N-terminal" evidence="1">
    <location>
        <begin position="16"/>
        <end position="168"/>
    </location>
</feature>
<organism evidence="2 3">
    <name type="scientific">Thermogemmatispora tikiterensis</name>
    <dbReference type="NCBI Taxonomy" id="1825093"/>
    <lineage>
        <taxon>Bacteria</taxon>
        <taxon>Bacillati</taxon>
        <taxon>Chloroflexota</taxon>
        <taxon>Ktedonobacteria</taxon>
        <taxon>Thermogemmatisporales</taxon>
        <taxon>Thermogemmatisporaceae</taxon>
        <taxon>Thermogemmatispora</taxon>
    </lineage>
</organism>
<dbReference type="Pfam" id="PF19266">
    <property type="entry name" value="CIS_tube"/>
    <property type="match status" value="1"/>
</dbReference>
<dbReference type="Proteomes" id="UP000248706">
    <property type="component" value="Unassembled WGS sequence"/>
</dbReference>
<dbReference type="Gene3D" id="3.10.350.10">
    <property type="entry name" value="LysM domain"/>
    <property type="match status" value="1"/>
</dbReference>
<name>A0A328VKT1_9CHLR</name>
<evidence type="ECO:0000259" key="1">
    <source>
        <dbReference type="Pfam" id="PF19266"/>
    </source>
</evidence>
<dbReference type="InterPro" id="IPR045361">
    <property type="entry name" value="CIS_tube_prot_N"/>
</dbReference>
<evidence type="ECO:0000313" key="2">
    <source>
        <dbReference type="EMBL" id="RAQ97521.1"/>
    </source>
</evidence>